<evidence type="ECO:0000256" key="1">
    <source>
        <dbReference type="ARBA" id="ARBA00022574"/>
    </source>
</evidence>
<feature type="compositionally biased region" description="Polar residues" evidence="6">
    <location>
        <begin position="1025"/>
        <end position="1035"/>
    </location>
</feature>
<dbReference type="Pfam" id="PF00400">
    <property type="entry name" value="WD40"/>
    <property type="match status" value="2"/>
</dbReference>
<feature type="region of interest" description="Disordered" evidence="6">
    <location>
        <begin position="1261"/>
        <end position="1302"/>
    </location>
</feature>
<dbReference type="EMBL" id="BCWF01000001">
    <property type="protein sequence ID" value="GAT18776.1"/>
    <property type="molecule type" value="Genomic_DNA"/>
</dbReference>
<dbReference type="InterPro" id="IPR001841">
    <property type="entry name" value="Znf_RING"/>
</dbReference>
<comment type="similarity">
    <text evidence="3">Belongs to the WD repeat WDR59 family.</text>
</comment>
<keyword evidence="4" id="KW-0862">Zinc</keyword>
<feature type="region of interest" description="Disordered" evidence="6">
    <location>
        <begin position="37"/>
        <end position="87"/>
    </location>
</feature>
<keyword evidence="2" id="KW-0677">Repeat</keyword>
<feature type="region of interest" description="Disordered" evidence="6">
    <location>
        <begin position="1127"/>
        <end position="1157"/>
    </location>
</feature>
<dbReference type="InterPro" id="IPR049566">
    <property type="entry name" value="WDR59_RTC1-like_RING_Znf"/>
</dbReference>
<feature type="compositionally biased region" description="Polar residues" evidence="6">
    <location>
        <begin position="1431"/>
        <end position="1442"/>
    </location>
</feature>
<feature type="region of interest" description="Disordered" evidence="6">
    <location>
        <begin position="460"/>
        <end position="489"/>
    </location>
</feature>
<feature type="compositionally biased region" description="Low complexity" evidence="6">
    <location>
        <begin position="470"/>
        <end position="483"/>
    </location>
</feature>
<dbReference type="GO" id="GO:0008270">
    <property type="term" value="F:zinc ion binding"/>
    <property type="evidence" value="ECO:0007669"/>
    <property type="project" value="UniProtKB-KW"/>
</dbReference>
<dbReference type="GO" id="GO:0005774">
    <property type="term" value="C:vacuolar membrane"/>
    <property type="evidence" value="ECO:0007669"/>
    <property type="project" value="TreeGrafter"/>
</dbReference>
<feature type="region of interest" description="Disordered" evidence="6">
    <location>
        <begin position="1487"/>
        <end position="1528"/>
    </location>
</feature>
<gene>
    <name evidence="9" type="ORF">RIB2604_00102720</name>
</gene>
<feature type="domain" description="RWD" evidence="8">
    <location>
        <begin position="542"/>
        <end position="650"/>
    </location>
</feature>
<dbReference type="GO" id="GO:1904263">
    <property type="term" value="P:positive regulation of TORC1 signaling"/>
    <property type="evidence" value="ECO:0007669"/>
    <property type="project" value="TreeGrafter"/>
</dbReference>
<feature type="repeat" description="WD" evidence="5">
    <location>
        <begin position="195"/>
        <end position="237"/>
    </location>
</feature>
<keyword evidence="4" id="KW-0863">Zinc-finger</keyword>
<feature type="compositionally biased region" description="Low complexity" evidence="6">
    <location>
        <begin position="1132"/>
        <end position="1141"/>
    </location>
</feature>
<feature type="compositionally biased region" description="Polar residues" evidence="6">
    <location>
        <begin position="761"/>
        <end position="776"/>
    </location>
</feature>
<feature type="compositionally biased region" description="Acidic residues" evidence="6">
    <location>
        <begin position="780"/>
        <end position="790"/>
    </location>
</feature>
<dbReference type="PROSITE" id="PS50082">
    <property type="entry name" value="WD_REPEATS_2"/>
    <property type="match status" value="2"/>
</dbReference>
<dbReference type="Proteomes" id="UP000075230">
    <property type="component" value="Unassembled WGS sequence"/>
</dbReference>
<dbReference type="Pfam" id="PF17120">
    <property type="entry name" value="zf-RING_16"/>
    <property type="match status" value="1"/>
</dbReference>
<feature type="region of interest" description="Disordered" evidence="6">
    <location>
        <begin position="666"/>
        <end position="687"/>
    </location>
</feature>
<dbReference type="SUPFAM" id="SSF50978">
    <property type="entry name" value="WD40 repeat-like"/>
    <property type="match status" value="1"/>
</dbReference>
<dbReference type="VEuPathDB" id="FungiDB:ASPFODRAFT_61959"/>
<dbReference type="PROSITE" id="PS50089">
    <property type="entry name" value="ZF_RING_2"/>
    <property type="match status" value="1"/>
</dbReference>
<dbReference type="InterPro" id="IPR006575">
    <property type="entry name" value="RWD_dom"/>
</dbReference>
<keyword evidence="1 5" id="KW-0853">WD repeat</keyword>
<keyword evidence="4" id="KW-0479">Metal-binding</keyword>
<feature type="repeat" description="WD" evidence="5">
    <location>
        <begin position="282"/>
        <end position="324"/>
    </location>
</feature>
<evidence type="ECO:0000313" key="9">
    <source>
        <dbReference type="EMBL" id="GAT18776.1"/>
    </source>
</evidence>
<dbReference type="SMART" id="SM00320">
    <property type="entry name" value="WD40"/>
    <property type="match status" value="6"/>
</dbReference>
<evidence type="ECO:0000256" key="3">
    <source>
        <dbReference type="ARBA" id="ARBA00038452"/>
    </source>
</evidence>
<evidence type="ECO:0000256" key="6">
    <source>
        <dbReference type="SAM" id="MobiDB-lite"/>
    </source>
</evidence>
<feature type="domain" description="RING-type" evidence="7">
    <location>
        <begin position="1363"/>
        <end position="1408"/>
    </location>
</feature>
<dbReference type="Gene3D" id="2.130.10.10">
    <property type="entry name" value="YVTN repeat-like/Quinoprotein amine dehydrogenase"/>
    <property type="match status" value="1"/>
</dbReference>
<dbReference type="InterPro" id="IPR036322">
    <property type="entry name" value="WD40_repeat_dom_sf"/>
</dbReference>
<evidence type="ECO:0000259" key="8">
    <source>
        <dbReference type="PROSITE" id="PS50908"/>
    </source>
</evidence>
<accession>A0A146EXK3</accession>
<reference evidence="9 10" key="1">
    <citation type="journal article" date="2016" name="DNA Res.">
        <title>Genome sequence of Aspergillus luchuensis NBRC 4314.</title>
        <authorList>
            <person name="Yamada O."/>
            <person name="Machida M."/>
            <person name="Hosoyama A."/>
            <person name="Goto M."/>
            <person name="Takahashi T."/>
            <person name="Futagami T."/>
            <person name="Yamagata Y."/>
            <person name="Takeuchi M."/>
            <person name="Kobayashi T."/>
            <person name="Koike H."/>
            <person name="Abe K."/>
            <person name="Asai K."/>
            <person name="Arita M."/>
            <person name="Fujita N."/>
            <person name="Fukuda K."/>
            <person name="Higa K."/>
            <person name="Horikawa H."/>
            <person name="Ishikawa T."/>
            <person name="Jinno K."/>
            <person name="Kato Y."/>
            <person name="Kirimura K."/>
            <person name="Mizutani O."/>
            <person name="Nakasone K."/>
            <person name="Sano M."/>
            <person name="Shiraishi Y."/>
            <person name="Tsukahara M."/>
            <person name="Gomi K."/>
        </authorList>
    </citation>
    <scope>NUCLEOTIDE SEQUENCE [LARGE SCALE GENOMIC DNA]</scope>
    <source>
        <strain evidence="9 10">RIB 2604</strain>
    </source>
</reference>
<feature type="region of interest" description="Disordered" evidence="6">
    <location>
        <begin position="1185"/>
        <end position="1206"/>
    </location>
</feature>
<feature type="compositionally biased region" description="Polar residues" evidence="6">
    <location>
        <begin position="829"/>
        <end position="845"/>
    </location>
</feature>
<feature type="region of interest" description="Disordered" evidence="6">
    <location>
        <begin position="1025"/>
        <end position="1084"/>
    </location>
</feature>
<dbReference type="GO" id="GO:0034198">
    <property type="term" value="P:cellular response to amino acid starvation"/>
    <property type="evidence" value="ECO:0007669"/>
    <property type="project" value="TreeGrafter"/>
</dbReference>
<evidence type="ECO:0000259" key="7">
    <source>
        <dbReference type="PROSITE" id="PS50089"/>
    </source>
</evidence>
<dbReference type="InterPro" id="IPR001680">
    <property type="entry name" value="WD40_rpt"/>
</dbReference>
<evidence type="ECO:0000256" key="5">
    <source>
        <dbReference type="PROSITE-ProRule" id="PRU00221"/>
    </source>
</evidence>
<feature type="compositionally biased region" description="Polar residues" evidence="6">
    <location>
        <begin position="1050"/>
        <end position="1062"/>
    </location>
</feature>
<comment type="caution">
    <text evidence="9">The sequence shown here is derived from an EMBL/GenBank/DDBJ whole genome shotgun (WGS) entry which is preliminary data.</text>
</comment>
<name>A0A146EXK3_ASPKA</name>
<feature type="compositionally biased region" description="Low complexity" evidence="6">
    <location>
        <begin position="1066"/>
        <end position="1079"/>
    </location>
</feature>
<proteinExistence type="inferred from homology"/>
<dbReference type="PROSITE" id="PS50294">
    <property type="entry name" value="WD_REPEATS_REGION"/>
    <property type="match status" value="2"/>
</dbReference>
<feature type="region of interest" description="Disordered" evidence="6">
    <location>
        <begin position="1426"/>
        <end position="1462"/>
    </location>
</feature>
<evidence type="ECO:0000256" key="2">
    <source>
        <dbReference type="ARBA" id="ARBA00022737"/>
    </source>
</evidence>
<protein>
    <submittedName>
        <fullName evidence="9">WD repeat protein</fullName>
    </submittedName>
</protein>
<dbReference type="InterPro" id="IPR015943">
    <property type="entry name" value="WD40/YVTN_repeat-like_dom_sf"/>
</dbReference>
<reference evidence="10" key="2">
    <citation type="submission" date="2016-02" db="EMBL/GenBank/DDBJ databases">
        <title>Genome sequencing of Aspergillus luchuensis NBRC 4314.</title>
        <authorList>
            <person name="Yamada O."/>
        </authorList>
    </citation>
    <scope>NUCLEOTIDE SEQUENCE [LARGE SCALE GENOMIC DNA]</scope>
    <source>
        <strain evidence="10">RIB 2604</strain>
    </source>
</reference>
<dbReference type="PANTHER" id="PTHR46170">
    <property type="entry name" value="GATOR COMPLEX PROTEIN WDR59"/>
    <property type="match status" value="1"/>
</dbReference>
<dbReference type="GO" id="GO:0035591">
    <property type="term" value="F:signaling adaptor activity"/>
    <property type="evidence" value="ECO:0007669"/>
    <property type="project" value="TreeGrafter"/>
</dbReference>
<dbReference type="PANTHER" id="PTHR46170:SF1">
    <property type="entry name" value="GATOR COMPLEX PROTEIN WDR59"/>
    <property type="match status" value="1"/>
</dbReference>
<evidence type="ECO:0000256" key="4">
    <source>
        <dbReference type="PROSITE-ProRule" id="PRU00175"/>
    </source>
</evidence>
<evidence type="ECO:0000313" key="10">
    <source>
        <dbReference type="Proteomes" id="UP000075230"/>
    </source>
</evidence>
<sequence length="1528" mass="168172">MILWLEFDSIWNDVTDRGAAQVAYTACRNGHWRLEEPSVQNRRLRPGSKSPTPDFAESTAAPRGSTETKEPFTPRAGDANMVDQSEPRPLTSAFESPTFGEDSSFHVEQPVGSMSISPCGRDVVLASKEGLHIIDLDSPYSPPRYLPHHTPWEVADVQWSPFAARDYWVVSTSNQKALVWNLGMKSSPSSIEHVLHAHSRAITDINFSAHHADMLATCAVDSFVHCWDLRTPSRPAISFSDWLAGATQVKWNRQDPNVIASSHDKFLRIWDKRMGAYPIKSIEAHNTKIYGLDWNRVRPGALVTCSLDKTIKFWDYTVDTEVPEKVIKTPFPVWRARNTPFGWGVLAMPQRGNSDLHLYSRRAGEGSTSNDELPLVHSFLGHKGQVKEFLWRARGEIEGGIDNREFQLVSWGTDRELRLHRVDPDIMQRVGFEKGKTYVSNMQLTRKGALYRSYRDTPIDEEEEDMDSLSPTTRQSSTPQTSRNPGINTISVPYARAWTQSGANADSRIGMQGRTNVRTDTNPISWMRGVKISGWDIETLGDEITHVGEKFTKVAFESVDVRQRKATISLHGPWGADDDSIFMKVDIKFPVDYPRDAMPTFSVQKTAAVTDQLADKLIAELRTIAETFLAHKRGCLEGVVRYLLGESTLEESIAWILGETAETVKSPINGQLGGEESSDEDEVGLSQSQDLGMSSELLRPVNANVMVPVAKGCGALWANDGRLVCFFPSRKDKSNWLENLGFKEMTRLSRADKVFEGFGRLQTNSPGPRTSVTMASTDDGASEYSDDSDAESSSSSGSSGILSGLQHRFPTPQTWRSGGSLGLYRPRSTDNSQRSTVGAMTSKSSEGSQNVISIHDFSDLLPAKRELASKYRICGKVTDVCAHNSAVALDHGYYELSRIWGLVRLILHNCKSSMFSSGFDALDRPYIQRKDSAVDLSNDMGSQDQRHKGFLNTVIQWGDHPFGGQWLIPALFEHFEQIGDVQMIAMLSCVLHEANIDEASKEHAHVSRAVSRRMEEHAFSFDLYSPNSVTQSKPQTAVPLASTPKDSHATPITHSSGRSSSEIWRPDSTPPYSTGTTPPLATRAGPLAADRKTWTQNIAIAASPDQQSQPRSGSGIGSVLASSLSRSLTFGPSSASPPATALSRKVFNPNGSPNTVGGPGVWVTSAFTAKPVSAIPDYLTTSTALTSQTHSDTESERPTPAKPSTKVRAVLKNQAAFEGNGQSQSTFLDPKKEWLYRSYRAAYAHLLSIWGLPVQRSEVLKIGGTPNPTKEPTHRRHRSHHDSFSLPSSKRRSSTAAPTDTDNQGLEIQRHCISCGQALQHSIFATKALTEAIPKSHIKGITPPPLTCPHCKPKQPLPLRLPCVICSEVVEGMLIPCLGCGHVSCFDCHRGWFSMAPDTDQEEYHFCPSGCGCKCADYIDPDIPTNPWKLNPTSPSTHGSDTSLHRHRAKPSDGSGSSKHGSEIVASVGQHEEDLDNWQAASPFASLARGLGGGLSRGLRVKDERRKSKPTSAPFVPKRSSMNQVESR</sequence>
<dbReference type="GO" id="GO:0035859">
    <property type="term" value="C:Seh1-associated complex"/>
    <property type="evidence" value="ECO:0007669"/>
    <property type="project" value="TreeGrafter"/>
</dbReference>
<organism evidence="9 10">
    <name type="scientific">Aspergillus kawachii</name>
    <name type="common">White koji mold</name>
    <name type="synonym">Aspergillus awamori var. kawachi</name>
    <dbReference type="NCBI Taxonomy" id="1069201"/>
    <lineage>
        <taxon>Eukaryota</taxon>
        <taxon>Fungi</taxon>
        <taxon>Dikarya</taxon>
        <taxon>Ascomycota</taxon>
        <taxon>Pezizomycotina</taxon>
        <taxon>Eurotiomycetes</taxon>
        <taxon>Eurotiomycetidae</taxon>
        <taxon>Eurotiales</taxon>
        <taxon>Aspergillaceae</taxon>
        <taxon>Aspergillus</taxon>
        <taxon>Aspergillus subgen. Circumdati</taxon>
    </lineage>
</organism>
<dbReference type="InterPro" id="IPR049567">
    <property type="entry name" value="WDR59-like"/>
</dbReference>
<feature type="region of interest" description="Disordered" evidence="6">
    <location>
        <begin position="759"/>
        <end position="845"/>
    </location>
</feature>
<dbReference type="PROSITE" id="PS50908">
    <property type="entry name" value="RWD"/>
    <property type="match status" value="1"/>
</dbReference>